<keyword evidence="2" id="KW-1185">Reference proteome</keyword>
<evidence type="ECO:0000313" key="2">
    <source>
        <dbReference type="Proteomes" id="UP000294299"/>
    </source>
</evidence>
<protein>
    <submittedName>
        <fullName evidence="1">Uncharacterized protein</fullName>
    </submittedName>
</protein>
<organism evidence="1 2">
    <name type="scientific">Candidatus Nitrosocosmicus franklandianus</name>
    <dbReference type="NCBI Taxonomy" id="1798806"/>
    <lineage>
        <taxon>Archaea</taxon>
        <taxon>Nitrososphaerota</taxon>
        <taxon>Nitrososphaeria</taxon>
        <taxon>Nitrososphaerales</taxon>
        <taxon>Nitrososphaeraceae</taxon>
        <taxon>Candidatus Nitrosocosmicus</taxon>
    </lineage>
</organism>
<dbReference type="KEGG" id="nfn:NFRAN_3044"/>
<dbReference type="Proteomes" id="UP000294299">
    <property type="component" value="Chromosome NFRAN"/>
</dbReference>
<reference evidence="1 2" key="1">
    <citation type="submission" date="2019-02" db="EMBL/GenBank/DDBJ databases">
        <authorList>
            <person name="Lehtovirta-Morley E L."/>
        </authorList>
    </citation>
    <scope>NUCLEOTIDE SEQUENCE [LARGE SCALE GENOMIC DNA]</scope>
    <source>
        <strain evidence="1">NFRAN1</strain>
    </source>
</reference>
<name>A0A484IH57_9ARCH</name>
<gene>
    <name evidence="1" type="ORF">NFRAN_3044</name>
</gene>
<sequence>MTIPTSLTNVLLNYNDPLHILKGIRFLSWKNLQGSVGSYLLIVVLVLTTTI</sequence>
<proteinExistence type="predicted"/>
<dbReference type="AlphaFoldDB" id="A0A484IH57"/>
<accession>A0A484IH57</accession>
<evidence type="ECO:0000313" key="1">
    <source>
        <dbReference type="EMBL" id="VFJ15362.1"/>
    </source>
</evidence>
<dbReference type="EMBL" id="LR216287">
    <property type="protein sequence ID" value="VFJ15362.1"/>
    <property type="molecule type" value="Genomic_DNA"/>
</dbReference>